<dbReference type="InterPro" id="IPR018392">
    <property type="entry name" value="LysM"/>
</dbReference>
<dbReference type="InterPro" id="IPR011749">
    <property type="entry name" value="CHP02243"/>
</dbReference>
<evidence type="ECO:0000256" key="1">
    <source>
        <dbReference type="SAM" id="MobiDB-lite"/>
    </source>
</evidence>
<sequence>MSANPPSQNEIHHRAGEHGTLFSAMRARLASPAYPELAELTVRETGDPAIGLLDAAAVLGDVLTFYTERFANEAYLRTALEERSLTLLGRLVGHQPRPGVAAGAFLAYTLDADPRQGRDFQVRIPRGARVQSVPGPGEEPQTFETGEDLLARTSWNELRVRTTRPYQFTKLDLDRRREIQLAGVAANLRPGDSLLYVFGAEPGRQELRAIPSVHLDRDRDVTTIGVRREAVPTLAELTEDLAAELEELFTEPGETVRRSAILTRFVDTHVGRLRTALPTLDTPTKLARGIEELHQRTEEAQALAEHYKHIAAWLDGFAESLVPYLDKARLLEPEQEWDPAAERLYHALALGNPEPERSDAVFGLGAVLGSLRTSASRPPPGSRYLARELARIYAPGSDLGAQLLSALDDRLRESLYPAWRQLDLSKPLALQELLAMRVVATPFGATAPLEIVPGSGGQTVNQREWALRTPLTLRVRVDYAENGKPEVARLSFTVNTGTWDLNITDLTTRASLDLGPGRVTFTPEDGRLDFACTRELPERELSVHPEADGKIKLSVRGEGVAELSRELPDNTSLGWFQHGEGVLVAFHRRPRTDETKAQVEVVVFTEALMPGRILALDGVYEGIGPGSWVVVTRPRKGKEIAGDEKLAQVTARVTSARTIARQAFGQSGKITELTLDRPWLDEHDTLLSHLRDATVHARGEPLSLAEEPITEPVHGRKIELAQLYDGLTPGRWVIVSGERADLPGGTTGVHTAELAMIAGVTQHVDPQRPGDRVHTTITLTSDLAHRYTRASVRVHGNVVRATHGASRDEPIGSGDASVPGQSFLLRQGPLTWLAEDNALGAASTLEVRVDGVRWHEVDSLAGRGPADRVFTTAVEGTGLRITFGDGITGARLPTGVENVRARYRVGLGRAGNVTAGQLTQLTTRPLGVTSVTNPLPADGGADRDDATQLRRTIPLRVTALDRLVSVPDYADFARARAGIGRAEARQLFNGTRQVVHVTVAGADDIPLHPGSDIVTTLRAAYTAHGDAGLPAEVAVRELVLLVVAANIRVRPDHSWDVVEPAVRAALLRRLGFAGRELGQPAHLSEVLATAQAVPGVDYVDVDSFAGVPGSITPVGLQRLATDLARPNPVVPARLAGFTEERYAADPPPRPGKPPSPDDEESLTAVAAKHGISVAELVRLNPDLTDPAPLKRGRVVVVFRGVRPAQLVLLSPTLPDTLILKEVR</sequence>
<gene>
    <name evidence="3" type="ORF">JOF53_005902</name>
</gene>
<proteinExistence type="predicted"/>
<dbReference type="Proteomes" id="UP001519363">
    <property type="component" value="Unassembled WGS sequence"/>
</dbReference>
<comment type="caution">
    <text evidence="3">The sequence shown here is derived from an EMBL/GenBank/DDBJ whole genome shotgun (WGS) entry which is preliminary data.</text>
</comment>
<feature type="domain" description="LysM" evidence="2">
    <location>
        <begin position="1150"/>
        <end position="1197"/>
    </location>
</feature>
<organism evidence="3 4">
    <name type="scientific">Crossiella equi</name>
    <dbReference type="NCBI Taxonomy" id="130796"/>
    <lineage>
        <taxon>Bacteria</taxon>
        <taxon>Bacillati</taxon>
        <taxon>Actinomycetota</taxon>
        <taxon>Actinomycetes</taxon>
        <taxon>Pseudonocardiales</taxon>
        <taxon>Pseudonocardiaceae</taxon>
        <taxon>Crossiella</taxon>
    </lineage>
</organism>
<feature type="compositionally biased region" description="Pro residues" evidence="1">
    <location>
        <begin position="1145"/>
        <end position="1154"/>
    </location>
</feature>
<evidence type="ECO:0000259" key="2">
    <source>
        <dbReference type="PROSITE" id="PS51782"/>
    </source>
</evidence>
<dbReference type="RefSeq" id="WP_086785395.1">
    <property type="nucleotide sequence ID" value="NZ_JAGIOO010000001.1"/>
</dbReference>
<dbReference type="NCBIfam" id="TIGR02243">
    <property type="entry name" value="putative baseplate assembly protein"/>
    <property type="match status" value="1"/>
</dbReference>
<dbReference type="Pfam" id="PF01476">
    <property type="entry name" value="LysM"/>
    <property type="match status" value="1"/>
</dbReference>
<dbReference type="EMBL" id="JAGIOO010000001">
    <property type="protein sequence ID" value="MBP2477030.1"/>
    <property type="molecule type" value="Genomic_DNA"/>
</dbReference>
<keyword evidence="4" id="KW-1185">Reference proteome</keyword>
<dbReference type="PROSITE" id="PS51782">
    <property type="entry name" value="LYSM"/>
    <property type="match status" value="1"/>
</dbReference>
<protein>
    <submittedName>
        <fullName evidence="3">Phage baseplate assembly protein</fullName>
    </submittedName>
</protein>
<name>A0ABS5AKC6_9PSEU</name>
<accession>A0ABS5AKC6</accession>
<reference evidence="3 4" key="1">
    <citation type="submission" date="2021-03" db="EMBL/GenBank/DDBJ databases">
        <title>Sequencing the genomes of 1000 actinobacteria strains.</title>
        <authorList>
            <person name="Klenk H.-P."/>
        </authorList>
    </citation>
    <scope>NUCLEOTIDE SEQUENCE [LARGE SCALE GENOMIC DNA]</scope>
    <source>
        <strain evidence="3 4">DSM 44580</strain>
    </source>
</reference>
<feature type="region of interest" description="Disordered" evidence="1">
    <location>
        <begin position="1138"/>
        <end position="1160"/>
    </location>
</feature>
<evidence type="ECO:0000313" key="4">
    <source>
        <dbReference type="Proteomes" id="UP001519363"/>
    </source>
</evidence>
<evidence type="ECO:0000313" key="3">
    <source>
        <dbReference type="EMBL" id="MBP2477030.1"/>
    </source>
</evidence>